<sequence>MKTLQRLLLATSCITPVLWSAAASAQTTPGSEAKAADDKEIVVTGTLIRGTQVTGSQTISVAPQDISLKGAISTNDLLGLIPQISNTFNGRFEGDPRGFSSGISITKPNLRNVPSSNQTSGGLTLVLIDGMRATPVGVNQAAIDVDLIPAVVMGGIDVVTDGGSSLYGADAVAGVLNFRTLPKFDGIKVDGNLGFGTKIKRHQTWNGSILAGKSWDGGNAYIAVNHDERTEVSNRDVPWTSGLVYNAAGVASYNFTQCNTPVGTEARWFRFGPGAAQFTNNPAAPGAGASFPVGTPCDGVSGNTYMPKQTRTNVFAKLTQQLSDTIDLRVTAYWSKRDTEFTSVPRGFTAAGSPLTTGALVGAAFPNAAVGSLTAVPGGTSFSFAPNSAYVNTPTRIGFETWGVSPELTWAVSSDWQVRVNGHFGKSTNYQSFPNVDTVKAQCYITGCTGINAGQLNPFNVAAASGSVIADIINYENAQDMKQKMLMVRTVADGPLFALPGGDAKLALGLEYQKNWAATRLNAGPVGAISSLPFNEVSRNAKSFFGEVSLPVTSFAVLSGSLRHDDYSDFGTTTNPNLGLTLTPVTGLKIFAHWNKSFNAPTAIDDLAISTGRFACGIYVPGGTAAQRPNDPLGRDTSKQGSCALVLQGSSPGLKPQTATSWAVGFEANPIDSLRFGANFYAIDLKNALGNLNPADQSTYTTNANLYTYNLTGPQYAAILAGLTNGAQLGAQQVASNIAIVVDTRTSNLNAAKLEGVDFNASFNKETELGQIGLGVNGTYATRARVLANGVPADRLNIGTSRFTAATFVSWRKGPLSTRVTVNYSGKARDEAPDNLGNVDRKAFTMTNVNFGYDFGEKSALNGLSLRLIVDNVFDVEPQRVNRLNTNNPAFFRWTLGRVIKLGATFQM</sequence>
<dbReference type="InterPro" id="IPR039426">
    <property type="entry name" value="TonB-dep_rcpt-like"/>
</dbReference>
<organism evidence="13 14">
    <name type="scientific">Novosphingobium aerophilum</name>
    <dbReference type="NCBI Taxonomy" id="2839843"/>
    <lineage>
        <taxon>Bacteria</taxon>
        <taxon>Pseudomonadati</taxon>
        <taxon>Pseudomonadota</taxon>
        <taxon>Alphaproteobacteria</taxon>
        <taxon>Sphingomonadales</taxon>
        <taxon>Sphingomonadaceae</taxon>
        <taxon>Novosphingobium</taxon>
    </lineage>
</organism>
<evidence type="ECO:0000256" key="9">
    <source>
        <dbReference type="RuleBase" id="RU003357"/>
    </source>
</evidence>
<comment type="similarity">
    <text evidence="8 9">Belongs to the TonB-dependent receptor family.</text>
</comment>
<dbReference type="EMBL" id="JACLAU010000001">
    <property type="protein sequence ID" value="MBC2650433.1"/>
    <property type="molecule type" value="Genomic_DNA"/>
</dbReference>
<evidence type="ECO:0000256" key="1">
    <source>
        <dbReference type="ARBA" id="ARBA00004571"/>
    </source>
</evidence>
<gene>
    <name evidence="13" type="ORF">H7F49_01785</name>
</gene>
<keyword evidence="10" id="KW-0732">Signal</keyword>
<dbReference type="PROSITE" id="PS52016">
    <property type="entry name" value="TONB_DEPENDENT_REC_3"/>
    <property type="match status" value="1"/>
</dbReference>
<dbReference type="Pfam" id="PF00593">
    <property type="entry name" value="TonB_dep_Rec_b-barrel"/>
    <property type="match status" value="1"/>
</dbReference>
<evidence type="ECO:0000256" key="10">
    <source>
        <dbReference type="SAM" id="SignalP"/>
    </source>
</evidence>
<dbReference type="InterPro" id="IPR037066">
    <property type="entry name" value="Plug_dom_sf"/>
</dbReference>
<evidence type="ECO:0000256" key="6">
    <source>
        <dbReference type="ARBA" id="ARBA00023136"/>
    </source>
</evidence>
<dbReference type="PANTHER" id="PTHR47234:SF1">
    <property type="entry name" value="TONB-DEPENDENT RECEPTOR"/>
    <property type="match status" value="1"/>
</dbReference>
<keyword evidence="2 8" id="KW-0813">Transport</keyword>
<dbReference type="Gene3D" id="2.40.170.20">
    <property type="entry name" value="TonB-dependent receptor, beta-barrel domain"/>
    <property type="match status" value="1"/>
</dbReference>
<name>A0A7X1KAR2_9SPHN</name>
<evidence type="ECO:0000256" key="2">
    <source>
        <dbReference type="ARBA" id="ARBA00022448"/>
    </source>
</evidence>
<dbReference type="GO" id="GO:0009279">
    <property type="term" value="C:cell outer membrane"/>
    <property type="evidence" value="ECO:0007669"/>
    <property type="project" value="UniProtKB-SubCell"/>
</dbReference>
<evidence type="ECO:0000259" key="12">
    <source>
        <dbReference type="Pfam" id="PF07715"/>
    </source>
</evidence>
<dbReference type="PANTHER" id="PTHR47234">
    <property type="match status" value="1"/>
</dbReference>
<feature type="domain" description="TonB-dependent receptor plug" evidence="12">
    <location>
        <begin position="57"/>
        <end position="175"/>
    </location>
</feature>
<evidence type="ECO:0000256" key="5">
    <source>
        <dbReference type="ARBA" id="ARBA00023077"/>
    </source>
</evidence>
<evidence type="ECO:0000256" key="7">
    <source>
        <dbReference type="ARBA" id="ARBA00023237"/>
    </source>
</evidence>
<comment type="subcellular location">
    <subcellularLocation>
        <location evidence="1 8">Cell outer membrane</location>
        <topology evidence="1 8">Multi-pass membrane protein</topology>
    </subcellularLocation>
</comment>
<dbReference type="InterPro" id="IPR000531">
    <property type="entry name" value="Beta-barrel_TonB"/>
</dbReference>
<dbReference type="Proteomes" id="UP000520156">
    <property type="component" value="Unassembled WGS sequence"/>
</dbReference>
<evidence type="ECO:0000259" key="11">
    <source>
        <dbReference type="Pfam" id="PF00593"/>
    </source>
</evidence>
<dbReference type="InterPro" id="IPR036942">
    <property type="entry name" value="Beta-barrel_TonB_sf"/>
</dbReference>
<keyword evidence="13" id="KW-0675">Receptor</keyword>
<dbReference type="InterPro" id="IPR012910">
    <property type="entry name" value="Plug_dom"/>
</dbReference>
<evidence type="ECO:0000313" key="14">
    <source>
        <dbReference type="Proteomes" id="UP000520156"/>
    </source>
</evidence>
<comment type="caution">
    <text evidence="13">The sequence shown here is derived from an EMBL/GenBank/DDBJ whole genome shotgun (WGS) entry which is preliminary data.</text>
</comment>
<feature type="chain" id="PRO_5031328722" evidence="10">
    <location>
        <begin position="26"/>
        <end position="908"/>
    </location>
</feature>
<reference evidence="13 14" key="1">
    <citation type="submission" date="2020-08" db="EMBL/GenBank/DDBJ databases">
        <title>The genome sequence of Novosphingobium flavum 4Y4.</title>
        <authorList>
            <person name="Liu Y."/>
        </authorList>
    </citation>
    <scope>NUCLEOTIDE SEQUENCE [LARGE SCALE GENOMIC DNA]</scope>
    <source>
        <strain evidence="13 14">4Y4</strain>
    </source>
</reference>
<keyword evidence="14" id="KW-1185">Reference proteome</keyword>
<dbReference type="SUPFAM" id="SSF56935">
    <property type="entry name" value="Porins"/>
    <property type="match status" value="1"/>
</dbReference>
<feature type="signal peptide" evidence="10">
    <location>
        <begin position="1"/>
        <end position="25"/>
    </location>
</feature>
<protein>
    <submittedName>
        <fullName evidence="13">TonB-dependent receptor</fullName>
    </submittedName>
</protein>
<dbReference type="AlphaFoldDB" id="A0A7X1KAR2"/>
<keyword evidence="3 8" id="KW-1134">Transmembrane beta strand</keyword>
<dbReference type="Gene3D" id="2.170.130.10">
    <property type="entry name" value="TonB-dependent receptor, plug domain"/>
    <property type="match status" value="1"/>
</dbReference>
<dbReference type="RefSeq" id="WP_185681829.1">
    <property type="nucleotide sequence ID" value="NZ_JACLAU010000001.1"/>
</dbReference>
<evidence type="ECO:0000256" key="8">
    <source>
        <dbReference type="PROSITE-ProRule" id="PRU01360"/>
    </source>
</evidence>
<proteinExistence type="inferred from homology"/>
<accession>A0A7X1KAR2</accession>
<keyword evidence="5 9" id="KW-0798">TonB box</keyword>
<keyword evidence="6 8" id="KW-0472">Membrane</keyword>
<evidence type="ECO:0000313" key="13">
    <source>
        <dbReference type="EMBL" id="MBC2650433.1"/>
    </source>
</evidence>
<dbReference type="Pfam" id="PF07715">
    <property type="entry name" value="Plug"/>
    <property type="match status" value="1"/>
</dbReference>
<evidence type="ECO:0000256" key="3">
    <source>
        <dbReference type="ARBA" id="ARBA00022452"/>
    </source>
</evidence>
<keyword evidence="7 8" id="KW-0998">Cell outer membrane</keyword>
<feature type="domain" description="TonB-dependent receptor-like beta-barrel" evidence="11">
    <location>
        <begin position="355"/>
        <end position="873"/>
    </location>
</feature>
<evidence type="ECO:0000256" key="4">
    <source>
        <dbReference type="ARBA" id="ARBA00022692"/>
    </source>
</evidence>
<keyword evidence="4 8" id="KW-0812">Transmembrane</keyword>